<evidence type="ECO:0000256" key="10">
    <source>
        <dbReference type="SAM" id="MobiDB-lite"/>
    </source>
</evidence>
<evidence type="ECO:0000256" key="2">
    <source>
        <dbReference type="ARBA" id="ARBA00004496"/>
    </source>
</evidence>
<sequence length="244" mass="28057">MSVGTMMSTSDIQVTLWKPDELSDRKSELQNSSRLDEKNVEESNREILQQAEILRLCKEAEHEGFLRGQQTGEEAGKKLGYDEGYQQGKEDGYKQGKEDLELREQLQCTRFSQLLHSFQESLHSLDSFIPSRLTQISLMAVSYIYAGVSNYDNSNELLLTQIKKLLKEDSLLKGKFKLWISNEEPDAIYQELESILCKYDWELHTDPHVKPGGCRITTEEGELDASIEDRWESLCHLFRKGEGV</sequence>
<evidence type="ECO:0000259" key="11">
    <source>
        <dbReference type="Pfam" id="PF02108"/>
    </source>
</evidence>
<name>A0A756YI36_SALER</name>
<feature type="domain" description="Flagellar assembly protein FliH/Type III secretion system HrpE" evidence="11">
    <location>
        <begin position="107"/>
        <end position="233"/>
    </location>
</feature>
<keyword evidence="5" id="KW-0813">Transport</keyword>
<evidence type="ECO:0000256" key="7">
    <source>
        <dbReference type="ARBA" id="ARBA00022795"/>
    </source>
</evidence>
<reference evidence="12" key="2">
    <citation type="submission" date="2020-02" db="EMBL/GenBank/DDBJ databases">
        <authorList>
            <consortium name="NCBI Pathogen Detection Project"/>
        </authorList>
    </citation>
    <scope>NUCLEOTIDE SEQUENCE</scope>
    <source>
        <strain evidence="12">MA.CK_97/00011857</strain>
    </source>
</reference>
<keyword evidence="12" id="KW-0969">Cilium</keyword>
<keyword evidence="9" id="KW-1006">Bacterial flagellum protein export</keyword>
<organism evidence="12">
    <name type="scientific">Salmonella enterica</name>
    <name type="common">Salmonella choleraesuis</name>
    <dbReference type="NCBI Taxonomy" id="28901"/>
    <lineage>
        <taxon>Bacteria</taxon>
        <taxon>Pseudomonadati</taxon>
        <taxon>Pseudomonadota</taxon>
        <taxon>Gammaproteobacteria</taxon>
        <taxon>Enterobacterales</taxon>
        <taxon>Enterobacteriaceae</taxon>
        <taxon>Salmonella</taxon>
    </lineage>
</organism>
<dbReference type="GO" id="GO:0003774">
    <property type="term" value="F:cytoskeletal motor activity"/>
    <property type="evidence" value="ECO:0007669"/>
    <property type="project" value="InterPro"/>
</dbReference>
<keyword evidence="8" id="KW-0653">Protein transport</keyword>
<dbReference type="Pfam" id="PF02108">
    <property type="entry name" value="FliH"/>
    <property type="match status" value="1"/>
</dbReference>
<evidence type="ECO:0000256" key="9">
    <source>
        <dbReference type="ARBA" id="ARBA00023225"/>
    </source>
</evidence>
<keyword evidence="7" id="KW-1005">Bacterial flagellum biogenesis</keyword>
<dbReference type="GO" id="GO:0044781">
    <property type="term" value="P:bacterial-type flagellum organization"/>
    <property type="evidence" value="ECO:0007669"/>
    <property type="project" value="UniProtKB-KW"/>
</dbReference>
<keyword evidence="6" id="KW-0963">Cytoplasm</keyword>
<comment type="function">
    <text evidence="1">Needed for flagellar regrowth and assembly.</text>
</comment>
<comment type="similarity">
    <text evidence="3">Belongs to the FliH family.</text>
</comment>
<evidence type="ECO:0000256" key="3">
    <source>
        <dbReference type="ARBA" id="ARBA00006602"/>
    </source>
</evidence>
<feature type="region of interest" description="Disordered" evidence="10">
    <location>
        <begin position="18"/>
        <end position="43"/>
    </location>
</feature>
<dbReference type="GO" id="GO:0015031">
    <property type="term" value="P:protein transport"/>
    <property type="evidence" value="ECO:0007669"/>
    <property type="project" value="UniProtKB-KW"/>
</dbReference>
<evidence type="ECO:0000313" key="12">
    <source>
        <dbReference type="EMBL" id="HAG0390728.1"/>
    </source>
</evidence>
<dbReference type="PANTHER" id="PTHR34982:SF1">
    <property type="entry name" value="FLAGELLAR ASSEMBLY PROTEIN FLIH"/>
    <property type="match status" value="1"/>
</dbReference>
<evidence type="ECO:0000256" key="8">
    <source>
        <dbReference type="ARBA" id="ARBA00022927"/>
    </source>
</evidence>
<dbReference type="PANTHER" id="PTHR34982">
    <property type="entry name" value="YOP PROTEINS TRANSLOCATION PROTEIN L"/>
    <property type="match status" value="1"/>
</dbReference>
<comment type="caution">
    <text evidence="12">The sequence shown here is derived from an EMBL/GenBank/DDBJ whole genome shotgun (WGS) entry which is preliminary data.</text>
</comment>
<dbReference type="InterPro" id="IPR018035">
    <property type="entry name" value="Flagellar_FliH/T3SS_HrpE"/>
</dbReference>
<keyword evidence="12" id="KW-0282">Flagellum</keyword>
<comment type="subcellular location">
    <subcellularLocation>
        <location evidence="2">Cytoplasm</location>
    </subcellularLocation>
</comment>
<dbReference type="AlphaFoldDB" id="A0A756YI36"/>
<dbReference type="EMBL" id="DAAXCJ010000012">
    <property type="protein sequence ID" value="HAG0390728.1"/>
    <property type="molecule type" value="Genomic_DNA"/>
</dbReference>
<dbReference type="PRINTS" id="PR01003">
    <property type="entry name" value="FLGFLIH"/>
</dbReference>
<evidence type="ECO:0000256" key="1">
    <source>
        <dbReference type="ARBA" id="ARBA00003041"/>
    </source>
</evidence>
<accession>A0A756YI36</accession>
<reference evidence="12" key="1">
    <citation type="journal article" date="2018" name="Genome Biol.">
        <title>SKESA: strategic k-mer extension for scrupulous assemblies.</title>
        <authorList>
            <person name="Souvorov A."/>
            <person name="Agarwala R."/>
            <person name="Lipman D.J."/>
        </authorList>
    </citation>
    <scope>NUCLEOTIDE SEQUENCE</scope>
    <source>
        <strain evidence="12">MA.CK_97/00011857</strain>
    </source>
</reference>
<keyword evidence="12" id="KW-0966">Cell projection</keyword>
<proteinExistence type="inferred from homology"/>
<dbReference type="InterPro" id="IPR000563">
    <property type="entry name" value="Flag_FliH"/>
</dbReference>
<dbReference type="GO" id="GO:0009288">
    <property type="term" value="C:bacterial-type flagellum"/>
    <property type="evidence" value="ECO:0007669"/>
    <property type="project" value="InterPro"/>
</dbReference>
<protein>
    <recommendedName>
        <fullName evidence="4">Flagellar assembly protein FliH</fullName>
    </recommendedName>
</protein>
<evidence type="ECO:0000256" key="4">
    <source>
        <dbReference type="ARBA" id="ARBA00016507"/>
    </source>
</evidence>
<dbReference type="InterPro" id="IPR051472">
    <property type="entry name" value="T3SS_Stator/FliH"/>
</dbReference>
<dbReference type="GO" id="GO:0071973">
    <property type="term" value="P:bacterial-type flagellum-dependent cell motility"/>
    <property type="evidence" value="ECO:0007669"/>
    <property type="project" value="InterPro"/>
</dbReference>
<gene>
    <name evidence="12" type="ORF">G8S59_004024</name>
</gene>
<evidence type="ECO:0000256" key="6">
    <source>
        <dbReference type="ARBA" id="ARBA00022490"/>
    </source>
</evidence>
<evidence type="ECO:0000256" key="5">
    <source>
        <dbReference type="ARBA" id="ARBA00022448"/>
    </source>
</evidence>
<dbReference type="GO" id="GO:0005829">
    <property type="term" value="C:cytosol"/>
    <property type="evidence" value="ECO:0007669"/>
    <property type="project" value="TreeGrafter"/>
</dbReference>